<dbReference type="Proteomes" id="UP000331127">
    <property type="component" value="Unassembled WGS sequence"/>
</dbReference>
<feature type="domain" description="STAS" evidence="1">
    <location>
        <begin position="41"/>
        <end position="115"/>
    </location>
</feature>
<proteinExistence type="predicted"/>
<reference evidence="2 3" key="1">
    <citation type="submission" date="2019-10" db="EMBL/GenBank/DDBJ databases">
        <title>Whole genome shotgun sequence of Acrocarpospora macrocephala NBRC 16266.</title>
        <authorList>
            <person name="Ichikawa N."/>
            <person name="Kimura A."/>
            <person name="Kitahashi Y."/>
            <person name="Komaki H."/>
            <person name="Oguchi A."/>
        </authorList>
    </citation>
    <scope>NUCLEOTIDE SEQUENCE [LARGE SCALE GENOMIC DNA]</scope>
    <source>
        <strain evidence="2 3">NBRC 16266</strain>
    </source>
</reference>
<dbReference type="InterPro" id="IPR002645">
    <property type="entry name" value="STAS_dom"/>
</dbReference>
<evidence type="ECO:0000313" key="3">
    <source>
        <dbReference type="Proteomes" id="UP000331127"/>
    </source>
</evidence>
<organism evidence="2 3">
    <name type="scientific">Acrocarpospora macrocephala</name>
    <dbReference type="NCBI Taxonomy" id="150177"/>
    <lineage>
        <taxon>Bacteria</taxon>
        <taxon>Bacillati</taxon>
        <taxon>Actinomycetota</taxon>
        <taxon>Actinomycetes</taxon>
        <taxon>Streptosporangiales</taxon>
        <taxon>Streptosporangiaceae</taxon>
        <taxon>Acrocarpospora</taxon>
    </lineage>
</organism>
<dbReference type="PROSITE" id="PS50801">
    <property type="entry name" value="STAS"/>
    <property type="match status" value="1"/>
</dbReference>
<comment type="caution">
    <text evidence="2">The sequence shown here is derived from an EMBL/GenBank/DDBJ whole genome shotgun (WGS) entry which is preliminary data.</text>
</comment>
<dbReference type="InterPro" id="IPR058548">
    <property type="entry name" value="MlaB-like_STAS"/>
</dbReference>
<evidence type="ECO:0000313" key="2">
    <source>
        <dbReference type="EMBL" id="GES06411.1"/>
    </source>
</evidence>
<dbReference type="AlphaFoldDB" id="A0A5M3WH24"/>
<dbReference type="CDD" id="cd07043">
    <property type="entry name" value="STAS_anti-anti-sigma_factors"/>
    <property type="match status" value="1"/>
</dbReference>
<dbReference type="RefSeq" id="WP_170322230.1">
    <property type="nucleotide sequence ID" value="NZ_BAAAHL010000022.1"/>
</dbReference>
<evidence type="ECO:0000259" key="1">
    <source>
        <dbReference type="PROSITE" id="PS50801"/>
    </source>
</evidence>
<dbReference type="InterPro" id="IPR036513">
    <property type="entry name" value="STAS_dom_sf"/>
</dbReference>
<dbReference type="Pfam" id="PF13466">
    <property type="entry name" value="STAS_2"/>
    <property type="match status" value="1"/>
</dbReference>
<dbReference type="Gene3D" id="3.30.750.24">
    <property type="entry name" value="STAS domain"/>
    <property type="match status" value="1"/>
</dbReference>
<accession>A0A5M3WH24</accession>
<dbReference type="SUPFAM" id="SSF52091">
    <property type="entry name" value="SpoIIaa-like"/>
    <property type="match status" value="1"/>
</dbReference>
<name>A0A5M3WH24_9ACTN</name>
<sequence>MNTTDAPGIPGPVLAPVLALMPRTAADRLLRITPLVDRAGLRIEGELDYATLPALTRALASMGGGSFSVDLSGLAFVDVAGLRALVTAAAALPIGHVLTLRSVPRHARRLLNLTGWHKTLGLRMYAPLPPWPDPPDDAHESPARWMPPAS</sequence>
<keyword evidence="3" id="KW-1185">Reference proteome</keyword>
<dbReference type="EMBL" id="BLAE01000003">
    <property type="protein sequence ID" value="GES06411.1"/>
    <property type="molecule type" value="Genomic_DNA"/>
</dbReference>
<protein>
    <recommendedName>
        <fullName evidence="1">STAS domain-containing protein</fullName>
    </recommendedName>
</protein>
<gene>
    <name evidence="2" type="ORF">Amac_000060</name>
</gene>